<evidence type="ECO:0000256" key="11">
    <source>
        <dbReference type="ARBA" id="ARBA00023136"/>
    </source>
</evidence>
<dbReference type="RefSeq" id="WP_210037882.1">
    <property type="nucleotide sequence ID" value="NZ_JBHLVU010000022.1"/>
</dbReference>
<dbReference type="Gene3D" id="3.30.450.20">
    <property type="entry name" value="PAS domain"/>
    <property type="match status" value="2"/>
</dbReference>
<organism evidence="14 15">
    <name type="scientific">Paenibacillus sepulcri</name>
    <dbReference type="NCBI Taxonomy" id="359917"/>
    <lineage>
        <taxon>Bacteria</taxon>
        <taxon>Bacillati</taxon>
        <taxon>Bacillota</taxon>
        <taxon>Bacilli</taxon>
        <taxon>Bacillales</taxon>
        <taxon>Paenibacillaceae</taxon>
        <taxon>Paenibacillus</taxon>
    </lineage>
</organism>
<dbReference type="EMBL" id="JAHZIK010000005">
    <property type="protein sequence ID" value="MBW7452545.1"/>
    <property type="molecule type" value="Genomic_DNA"/>
</dbReference>
<dbReference type="SUPFAM" id="SSF55874">
    <property type="entry name" value="ATPase domain of HSP90 chaperone/DNA topoisomerase II/histidine kinase"/>
    <property type="match status" value="1"/>
</dbReference>
<gene>
    <name evidence="14" type="ORF">K0U00_00630</name>
</gene>
<dbReference type="PRINTS" id="PR00344">
    <property type="entry name" value="BCTRLSENSOR"/>
</dbReference>
<evidence type="ECO:0000313" key="15">
    <source>
        <dbReference type="Proteomes" id="UP001519887"/>
    </source>
</evidence>
<evidence type="ECO:0000256" key="1">
    <source>
        <dbReference type="ARBA" id="ARBA00000085"/>
    </source>
</evidence>
<dbReference type="GO" id="GO:0016301">
    <property type="term" value="F:kinase activity"/>
    <property type="evidence" value="ECO:0007669"/>
    <property type="project" value="UniProtKB-KW"/>
</dbReference>
<dbReference type="Gene3D" id="3.30.565.10">
    <property type="entry name" value="Histidine kinase-like ATPase, C-terminal domain"/>
    <property type="match status" value="1"/>
</dbReference>
<dbReference type="InterPro" id="IPR004358">
    <property type="entry name" value="Sig_transdc_His_kin-like_C"/>
</dbReference>
<dbReference type="EC" id="2.7.13.3" evidence="3"/>
<dbReference type="InterPro" id="IPR050640">
    <property type="entry name" value="Bact_2-comp_sensor_kinase"/>
</dbReference>
<sequence length="592" mass="67035">MPSLKNYWETRTFKKKLIITFMPLVLIPMIFLTVLSSWIYSNQITKSMDNNVVNTVNLVNEHLDTYLDELTRLSVLPYYNSQILNIMQQTGNIGDSDFKLIQGLLSQAIRNPREDLQSVSIYRRDGQIFTSSLYDVAINYQYDFKSSPWYKKAIASNGKVVFTGKVNDSRIINRPEPAFSVVRAIKIYNGPILGVIIIDVNFTGLESIFKPVDLGKDSNIIVLDDHHQNIYSKNNRYMEALPNIDASNDRIQDIKTASDKLIVHHIDSADTGWKIVGMVSESEMNQGKAILYKTILTVMALIVLVIVIVSVLLSDTITKPLKTLRMLMGKVEKGDFNVAYHSLNGNLEISLVGRAFNKMNQKIDELINQVLEIRFKQKEAELNNLKLQIRPHFLFNNLEAIRALAEIGDREGIVEITSALGGMLRYSLNKQDSKVELRDEIHQIRNYLKIEQIRSGDSLIVDYDLDQELLNCMTIPILLQPVVENCIHHGFDQVNGPKKIKIAVQPYESGIFIMVQDNGTGMTASDQMELNAYLADEAAELTFGSSGIGLKNLHSRIQLEYGPLFGLTIISEYGEGMTVQIKIPRVELRTRI</sequence>
<dbReference type="InterPro" id="IPR003660">
    <property type="entry name" value="HAMP_dom"/>
</dbReference>
<comment type="subcellular location">
    <subcellularLocation>
        <location evidence="2">Cell membrane</location>
        <topology evidence="2">Multi-pass membrane protein</topology>
    </subcellularLocation>
</comment>
<keyword evidence="10" id="KW-0902">Two-component regulatory system</keyword>
<evidence type="ECO:0000256" key="2">
    <source>
        <dbReference type="ARBA" id="ARBA00004651"/>
    </source>
</evidence>
<dbReference type="InterPro" id="IPR036890">
    <property type="entry name" value="HATPase_C_sf"/>
</dbReference>
<evidence type="ECO:0000259" key="13">
    <source>
        <dbReference type="PROSITE" id="PS50885"/>
    </source>
</evidence>
<keyword evidence="8 14" id="KW-0418">Kinase</keyword>
<dbReference type="Pfam" id="PF00672">
    <property type="entry name" value="HAMP"/>
    <property type="match status" value="1"/>
</dbReference>
<accession>A0ABS7BV64</accession>
<keyword evidence="7 12" id="KW-0812">Transmembrane</keyword>
<feature type="domain" description="HAMP" evidence="13">
    <location>
        <begin position="315"/>
        <end position="368"/>
    </location>
</feature>
<keyword evidence="5" id="KW-0597">Phosphoprotein</keyword>
<keyword evidence="15" id="KW-1185">Reference proteome</keyword>
<dbReference type="Pfam" id="PF02518">
    <property type="entry name" value="HATPase_c"/>
    <property type="match status" value="1"/>
</dbReference>
<dbReference type="InterPro" id="IPR003594">
    <property type="entry name" value="HATPase_dom"/>
</dbReference>
<evidence type="ECO:0000256" key="8">
    <source>
        <dbReference type="ARBA" id="ARBA00022777"/>
    </source>
</evidence>
<evidence type="ECO:0000313" key="14">
    <source>
        <dbReference type="EMBL" id="MBW7452545.1"/>
    </source>
</evidence>
<dbReference type="Pfam" id="PF06580">
    <property type="entry name" value="His_kinase"/>
    <property type="match status" value="1"/>
</dbReference>
<feature type="transmembrane region" description="Helical" evidence="12">
    <location>
        <begin position="21"/>
        <end position="40"/>
    </location>
</feature>
<evidence type="ECO:0000256" key="5">
    <source>
        <dbReference type="ARBA" id="ARBA00022553"/>
    </source>
</evidence>
<proteinExistence type="predicted"/>
<dbReference type="PROSITE" id="PS50885">
    <property type="entry name" value="HAMP"/>
    <property type="match status" value="1"/>
</dbReference>
<keyword evidence="9 12" id="KW-1133">Transmembrane helix</keyword>
<evidence type="ECO:0000256" key="7">
    <source>
        <dbReference type="ARBA" id="ARBA00022692"/>
    </source>
</evidence>
<dbReference type="CDD" id="cd18773">
    <property type="entry name" value="PDC1_HK_sensor"/>
    <property type="match status" value="1"/>
</dbReference>
<reference evidence="14 15" key="1">
    <citation type="submission" date="2021-07" db="EMBL/GenBank/DDBJ databases">
        <title>Paenibacillus radiodurans sp. nov., isolated from the southeastern edge of Tengger Desert.</title>
        <authorList>
            <person name="Zhang G."/>
        </authorList>
    </citation>
    <scope>NUCLEOTIDE SEQUENCE [LARGE SCALE GENOMIC DNA]</scope>
    <source>
        <strain evidence="14 15">CCM 7311</strain>
    </source>
</reference>
<dbReference type="SMART" id="SM00304">
    <property type="entry name" value="HAMP"/>
    <property type="match status" value="1"/>
</dbReference>
<dbReference type="InterPro" id="IPR010559">
    <property type="entry name" value="Sig_transdc_His_kin_internal"/>
</dbReference>
<feature type="transmembrane region" description="Helical" evidence="12">
    <location>
        <begin position="290"/>
        <end position="313"/>
    </location>
</feature>
<evidence type="ECO:0000256" key="4">
    <source>
        <dbReference type="ARBA" id="ARBA00022475"/>
    </source>
</evidence>
<comment type="caution">
    <text evidence="14">The sequence shown here is derived from an EMBL/GenBank/DDBJ whole genome shotgun (WGS) entry which is preliminary data.</text>
</comment>
<comment type="catalytic activity">
    <reaction evidence="1">
        <text>ATP + protein L-histidine = ADP + protein N-phospho-L-histidine.</text>
        <dbReference type="EC" id="2.7.13.3"/>
    </reaction>
</comment>
<keyword evidence="11 12" id="KW-0472">Membrane</keyword>
<evidence type="ECO:0000256" key="12">
    <source>
        <dbReference type="SAM" id="Phobius"/>
    </source>
</evidence>
<dbReference type="Gene3D" id="6.10.340.10">
    <property type="match status" value="1"/>
</dbReference>
<evidence type="ECO:0000256" key="9">
    <source>
        <dbReference type="ARBA" id="ARBA00022989"/>
    </source>
</evidence>
<evidence type="ECO:0000256" key="10">
    <source>
        <dbReference type="ARBA" id="ARBA00023012"/>
    </source>
</evidence>
<dbReference type="CDD" id="cd06225">
    <property type="entry name" value="HAMP"/>
    <property type="match status" value="1"/>
</dbReference>
<dbReference type="InterPro" id="IPR033479">
    <property type="entry name" value="dCache_1"/>
</dbReference>
<name>A0ABS7BV64_9BACL</name>
<dbReference type="Proteomes" id="UP001519887">
    <property type="component" value="Unassembled WGS sequence"/>
</dbReference>
<protein>
    <recommendedName>
        <fullName evidence="3">histidine kinase</fullName>
        <ecNumber evidence="3">2.7.13.3</ecNumber>
    </recommendedName>
</protein>
<evidence type="ECO:0000256" key="6">
    <source>
        <dbReference type="ARBA" id="ARBA00022679"/>
    </source>
</evidence>
<evidence type="ECO:0000256" key="3">
    <source>
        <dbReference type="ARBA" id="ARBA00012438"/>
    </source>
</evidence>
<keyword evidence="4" id="KW-1003">Cell membrane</keyword>
<keyword evidence="6" id="KW-0808">Transferase</keyword>
<dbReference type="PANTHER" id="PTHR34220">
    <property type="entry name" value="SENSOR HISTIDINE KINASE YPDA"/>
    <property type="match status" value="1"/>
</dbReference>
<dbReference type="Pfam" id="PF02743">
    <property type="entry name" value="dCache_1"/>
    <property type="match status" value="1"/>
</dbReference>
<dbReference type="SUPFAM" id="SSF158472">
    <property type="entry name" value="HAMP domain-like"/>
    <property type="match status" value="1"/>
</dbReference>
<dbReference type="PANTHER" id="PTHR34220:SF7">
    <property type="entry name" value="SENSOR HISTIDINE KINASE YPDA"/>
    <property type="match status" value="1"/>
</dbReference>